<dbReference type="PANTHER" id="PTHR30514">
    <property type="entry name" value="GLUCOKINASE"/>
    <property type="match status" value="1"/>
</dbReference>
<dbReference type="Pfam" id="PF01418">
    <property type="entry name" value="HTH_6"/>
    <property type="match status" value="1"/>
</dbReference>
<dbReference type="InterPro" id="IPR001347">
    <property type="entry name" value="SIS_dom"/>
</dbReference>
<organism evidence="2 3">
    <name type="scientific">Azospirillum endophyticum</name>
    <dbReference type="NCBI Taxonomy" id="2800326"/>
    <lineage>
        <taxon>Bacteria</taxon>
        <taxon>Pseudomonadati</taxon>
        <taxon>Pseudomonadota</taxon>
        <taxon>Alphaproteobacteria</taxon>
        <taxon>Rhodospirillales</taxon>
        <taxon>Azospirillaceae</taxon>
        <taxon>Azospirillum</taxon>
    </lineage>
</organism>
<dbReference type="Proteomes" id="UP000652760">
    <property type="component" value="Unassembled WGS sequence"/>
</dbReference>
<evidence type="ECO:0000313" key="2">
    <source>
        <dbReference type="EMBL" id="MBK1842219.1"/>
    </source>
</evidence>
<dbReference type="Gene3D" id="1.10.10.10">
    <property type="entry name" value="Winged helix-like DNA-binding domain superfamily/Winged helix DNA-binding domain"/>
    <property type="match status" value="1"/>
</dbReference>
<feature type="domain" description="HTH rpiR-type" evidence="1">
    <location>
        <begin position="1"/>
        <end position="77"/>
    </location>
</feature>
<reference evidence="3" key="1">
    <citation type="submission" date="2021-01" db="EMBL/GenBank/DDBJ databases">
        <title>Genome public.</title>
        <authorList>
            <person name="Liu C."/>
            <person name="Sun Q."/>
        </authorList>
    </citation>
    <scope>NUCLEOTIDE SEQUENCE [LARGE SCALE GENOMIC DNA]</scope>
    <source>
        <strain evidence="3">YIM B02556</strain>
    </source>
</reference>
<dbReference type="Pfam" id="PF01380">
    <property type="entry name" value="SIS"/>
    <property type="match status" value="1"/>
</dbReference>
<dbReference type="EMBL" id="JAENHM010000084">
    <property type="protein sequence ID" value="MBK1842219.1"/>
    <property type="molecule type" value="Genomic_DNA"/>
</dbReference>
<protein>
    <submittedName>
        <fullName evidence="2">MurR/RpiR family transcriptional regulator</fullName>
    </submittedName>
</protein>
<dbReference type="InterPro" id="IPR000281">
    <property type="entry name" value="HTH_RpiR"/>
</dbReference>
<dbReference type="InterPro" id="IPR009057">
    <property type="entry name" value="Homeodomain-like_sf"/>
</dbReference>
<dbReference type="SUPFAM" id="SSF53697">
    <property type="entry name" value="SIS domain"/>
    <property type="match status" value="1"/>
</dbReference>
<dbReference type="InterPro" id="IPR036388">
    <property type="entry name" value="WH-like_DNA-bd_sf"/>
</dbReference>
<accession>A0ABS1FFR2</accession>
<comment type="caution">
    <text evidence="2">The sequence shown here is derived from an EMBL/GenBank/DDBJ whole genome shotgun (WGS) entry which is preliminary data.</text>
</comment>
<gene>
    <name evidence="2" type="ORF">JHL17_32965</name>
</gene>
<dbReference type="SUPFAM" id="SSF46689">
    <property type="entry name" value="Homeodomain-like"/>
    <property type="match status" value="1"/>
</dbReference>
<dbReference type="Gene3D" id="3.40.50.10490">
    <property type="entry name" value="Glucose-6-phosphate isomerase like protein, domain 1"/>
    <property type="match status" value="1"/>
</dbReference>
<dbReference type="RefSeq" id="WP_200198881.1">
    <property type="nucleotide sequence ID" value="NZ_JAENHM010000084.1"/>
</dbReference>
<evidence type="ECO:0000313" key="3">
    <source>
        <dbReference type="Proteomes" id="UP000652760"/>
    </source>
</evidence>
<dbReference type="InterPro" id="IPR047640">
    <property type="entry name" value="RpiR-like"/>
</dbReference>
<name>A0ABS1FFR2_9PROT</name>
<dbReference type="PROSITE" id="PS51071">
    <property type="entry name" value="HTH_RPIR"/>
    <property type="match status" value="1"/>
</dbReference>
<dbReference type="PANTHER" id="PTHR30514:SF18">
    <property type="entry name" value="RPIR-FAMILY TRANSCRIPTIONAL REGULATOR"/>
    <property type="match status" value="1"/>
</dbReference>
<dbReference type="InterPro" id="IPR046348">
    <property type="entry name" value="SIS_dom_sf"/>
</dbReference>
<proteinExistence type="predicted"/>
<evidence type="ECO:0000259" key="1">
    <source>
        <dbReference type="PROSITE" id="PS51071"/>
    </source>
</evidence>
<sequence>MNLLERIGLRRDDLTESEQALARYVAMNYAGLAYEPAAQIAQKCDVSAATATRFFTKLGYDSFADVQREVREQIEQRLSSPLGRLGSKGSNAESMTDLVARTLERDLRNIQAAAAGMQPSRITGMAEILVQSKGTLYVYGEKKAHAVAFYLYAQLNLCLDRVVMLTSEQSLLADRLLQVGPDDSLLVVDPRRYARSSLHVAQTFVERSAQVLLLGDSETSPMAAIASFGIHCPVEGASLFDSYAALMFAANALSNVVAALRKAEIADRLREAERLWARFETFATKSKQPDEE</sequence>
<keyword evidence="3" id="KW-1185">Reference proteome</keyword>